<dbReference type="Proteomes" id="UP001501771">
    <property type="component" value="Unassembled WGS sequence"/>
</dbReference>
<evidence type="ECO:0000313" key="1">
    <source>
        <dbReference type="EMBL" id="GAA2156304.1"/>
    </source>
</evidence>
<organism evidence="1 2">
    <name type="scientific">Nocardioides koreensis</name>
    <dbReference type="NCBI Taxonomy" id="433651"/>
    <lineage>
        <taxon>Bacteria</taxon>
        <taxon>Bacillati</taxon>
        <taxon>Actinomycetota</taxon>
        <taxon>Actinomycetes</taxon>
        <taxon>Propionibacteriales</taxon>
        <taxon>Nocardioidaceae</taxon>
        <taxon>Nocardioides</taxon>
    </lineage>
</organism>
<proteinExistence type="predicted"/>
<gene>
    <name evidence="1" type="ORF">GCM10009844_44450</name>
</gene>
<keyword evidence="2" id="KW-1185">Reference proteome</keyword>
<sequence length="94" mass="10471">MTTVNGTMATDRPERYAKQLVSHWSERGPVSTEAGATIQRWNTGQVLVLRPTDGALEVEVTVPDGDDAARFAQVVKAHLERFGQRDEVNVVWHL</sequence>
<reference evidence="2" key="1">
    <citation type="journal article" date="2019" name="Int. J. Syst. Evol. Microbiol.">
        <title>The Global Catalogue of Microorganisms (GCM) 10K type strain sequencing project: providing services to taxonomists for standard genome sequencing and annotation.</title>
        <authorList>
            <consortium name="The Broad Institute Genomics Platform"/>
            <consortium name="The Broad Institute Genome Sequencing Center for Infectious Disease"/>
            <person name="Wu L."/>
            <person name="Ma J."/>
        </authorList>
    </citation>
    <scope>NUCLEOTIDE SEQUENCE [LARGE SCALE GENOMIC DNA]</scope>
    <source>
        <strain evidence="2">JCM 16022</strain>
    </source>
</reference>
<name>A0ABP5LZ00_9ACTN</name>
<comment type="caution">
    <text evidence="1">The sequence shown here is derived from an EMBL/GenBank/DDBJ whole genome shotgun (WGS) entry which is preliminary data.</text>
</comment>
<dbReference type="Gene3D" id="3.30.310.50">
    <property type="entry name" value="Alpha-D-phosphohexomutase, C-terminal domain"/>
    <property type="match status" value="1"/>
</dbReference>
<evidence type="ECO:0000313" key="2">
    <source>
        <dbReference type="Proteomes" id="UP001501771"/>
    </source>
</evidence>
<dbReference type="RefSeq" id="WP_344158010.1">
    <property type="nucleotide sequence ID" value="NZ_BAAAQR010000019.1"/>
</dbReference>
<dbReference type="InterPro" id="IPR014543">
    <property type="entry name" value="UCP028291"/>
</dbReference>
<dbReference type="EMBL" id="BAAAQR010000019">
    <property type="protein sequence ID" value="GAA2156304.1"/>
    <property type="molecule type" value="Genomic_DNA"/>
</dbReference>
<dbReference type="Pfam" id="PF09981">
    <property type="entry name" value="DUF2218"/>
    <property type="match status" value="1"/>
</dbReference>
<protein>
    <submittedName>
        <fullName evidence="1">DUF2218 domain-containing protein</fullName>
    </submittedName>
</protein>
<accession>A0ABP5LZ00</accession>